<sequence>MSAYSIWILEYANVPDAPTSSLVYGQHNVGVEKLPYAYTLLRGNGMNILLDCGMNAASHGMEFVKRYNVSDWISPTQVLAEVGLTPEDITHCILTHAHFDHMGGLELFPNAKFYIQQHELESWVSAMAMERRFRWLMRATDTGDMIYAVQLAREGRMIGVPGDVDNLLPGIDVRLAKDTHTAGSQYVVIRNDQRAESEDVYIYTGDLIYRHENLHGGQPDDPEYLPVGYALGSQTNLVMASDEVMKGVGNDIRRVLIPHEGKMTTLYPSRVSKSGHYIVEVALRKDDTSRVA</sequence>
<name>A0A0B3RZX7_9RHOB</name>
<keyword evidence="5" id="KW-0862">Zinc</keyword>
<keyword evidence="3" id="KW-0479">Metal-binding</keyword>
<dbReference type="AlphaFoldDB" id="A0A0B3RZX7"/>
<protein>
    <submittedName>
        <fullName evidence="7">Putative Metallo-beta-lactamase family protein</fullName>
    </submittedName>
</protein>
<evidence type="ECO:0000259" key="6">
    <source>
        <dbReference type="SMART" id="SM00849"/>
    </source>
</evidence>
<accession>A0A0B3RZX7</accession>
<dbReference type="PANTHER" id="PTHR42978">
    <property type="entry name" value="QUORUM-QUENCHING LACTONASE YTNP-RELATED-RELATED"/>
    <property type="match status" value="1"/>
</dbReference>
<evidence type="ECO:0000256" key="5">
    <source>
        <dbReference type="ARBA" id="ARBA00022833"/>
    </source>
</evidence>
<keyword evidence="8" id="KW-1185">Reference proteome</keyword>
<dbReference type="InterPro" id="IPR036866">
    <property type="entry name" value="RibonucZ/Hydroxyglut_hydro"/>
</dbReference>
<dbReference type="EMBL" id="JSUQ01000040">
    <property type="protein sequence ID" value="KHQ49816.1"/>
    <property type="molecule type" value="Genomic_DNA"/>
</dbReference>
<comment type="caution">
    <text evidence="7">The sequence shown here is derived from an EMBL/GenBank/DDBJ whole genome shotgun (WGS) entry which is preliminary data.</text>
</comment>
<dbReference type="PATRIC" id="fig|1515334.3.peg.5638"/>
<dbReference type="GO" id="GO:0016787">
    <property type="term" value="F:hydrolase activity"/>
    <property type="evidence" value="ECO:0007669"/>
    <property type="project" value="UniProtKB-KW"/>
</dbReference>
<evidence type="ECO:0000313" key="7">
    <source>
        <dbReference type="EMBL" id="KHQ49816.1"/>
    </source>
</evidence>
<evidence type="ECO:0000313" key="8">
    <source>
        <dbReference type="Proteomes" id="UP000030960"/>
    </source>
</evidence>
<evidence type="ECO:0000256" key="2">
    <source>
        <dbReference type="ARBA" id="ARBA00007749"/>
    </source>
</evidence>
<dbReference type="CDD" id="cd07729">
    <property type="entry name" value="AHL_lactonase_MBL-fold"/>
    <property type="match status" value="1"/>
</dbReference>
<keyword evidence="4" id="KW-0378">Hydrolase</keyword>
<dbReference type="Proteomes" id="UP000030960">
    <property type="component" value="Unassembled WGS sequence"/>
</dbReference>
<evidence type="ECO:0000256" key="1">
    <source>
        <dbReference type="ARBA" id="ARBA00001947"/>
    </source>
</evidence>
<evidence type="ECO:0000256" key="3">
    <source>
        <dbReference type="ARBA" id="ARBA00022723"/>
    </source>
</evidence>
<dbReference type="RefSeq" id="WP_043147084.1">
    <property type="nucleotide sequence ID" value="NZ_JSUQ01000040.1"/>
</dbReference>
<dbReference type="SUPFAM" id="SSF56281">
    <property type="entry name" value="Metallo-hydrolase/oxidoreductase"/>
    <property type="match status" value="1"/>
</dbReference>
<proteinExistence type="inferred from homology"/>
<dbReference type="SMART" id="SM00849">
    <property type="entry name" value="Lactamase_B"/>
    <property type="match status" value="1"/>
</dbReference>
<comment type="cofactor">
    <cofactor evidence="1">
        <name>Zn(2+)</name>
        <dbReference type="ChEBI" id="CHEBI:29105"/>
    </cofactor>
</comment>
<dbReference type="InterPro" id="IPR001279">
    <property type="entry name" value="Metallo-B-lactamas"/>
</dbReference>
<feature type="domain" description="Metallo-beta-lactamase" evidence="6">
    <location>
        <begin position="35"/>
        <end position="259"/>
    </location>
</feature>
<evidence type="ECO:0000256" key="4">
    <source>
        <dbReference type="ARBA" id="ARBA00022801"/>
    </source>
</evidence>
<gene>
    <name evidence="7" type="ORF">OA50_05642</name>
</gene>
<dbReference type="Pfam" id="PF00753">
    <property type="entry name" value="Lactamase_B"/>
    <property type="match status" value="1"/>
</dbReference>
<reference evidence="7 8" key="1">
    <citation type="submission" date="2014-10" db="EMBL/GenBank/DDBJ databases">
        <title>Genome sequence of Ponticoccus sp. strain UMTAT08 isolated from clonal culture of toxic dinoflagellate Alexandrium tamiyavanichii.</title>
        <authorList>
            <person name="Gan H.Y."/>
            <person name="Muhd D.-D."/>
            <person name="Mohd Noor M.E."/>
            <person name="Yeong Y.S."/>
            <person name="Usup G."/>
        </authorList>
    </citation>
    <scope>NUCLEOTIDE SEQUENCE [LARGE SCALE GENOMIC DNA]</scope>
    <source>
        <strain evidence="7 8">UMTAT08</strain>
    </source>
</reference>
<dbReference type="InterPro" id="IPR051013">
    <property type="entry name" value="MBL_superfamily_lactonases"/>
</dbReference>
<organism evidence="7 8">
    <name type="scientific">Mameliella alba</name>
    <dbReference type="NCBI Taxonomy" id="561184"/>
    <lineage>
        <taxon>Bacteria</taxon>
        <taxon>Pseudomonadati</taxon>
        <taxon>Pseudomonadota</taxon>
        <taxon>Alphaproteobacteria</taxon>
        <taxon>Rhodobacterales</taxon>
        <taxon>Roseobacteraceae</taxon>
        <taxon>Mameliella</taxon>
    </lineage>
</organism>
<dbReference type="GO" id="GO:0046872">
    <property type="term" value="F:metal ion binding"/>
    <property type="evidence" value="ECO:0007669"/>
    <property type="project" value="UniProtKB-KW"/>
</dbReference>
<comment type="similarity">
    <text evidence="2">Belongs to the metallo-beta-lactamase superfamily.</text>
</comment>
<dbReference type="PANTHER" id="PTHR42978:SF7">
    <property type="entry name" value="METALLO-HYDROLASE RV2300C-RELATED"/>
    <property type="match status" value="1"/>
</dbReference>
<dbReference type="Gene3D" id="3.60.15.10">
    <property type="entry name" value="Ribonuclease Z/Hydroxyacylglutathione hydrolase-like"/>
    <property type="match status" value="1"/>
</dbReference>